<evidence type="ECO:0000313" key="3">
    <source>
        <dbReference type="Proteomes" id="UP000886889"/>
    </source>
</evidence>
<proteinExistence type="predicted"/>
<dbReference type="PRINTS" id="PR00419">
    <property type="entry name" value="ADXRDTASE"/>
</dbReference>
<feature type="domain" description="NADH-ubiquinone oxidoreductase 51kDa subunit iron-sulphur binding" evidence="1">
    <location>
        <begin position="1"/>
        <end position="44"/>
    </location>
</feature>
<dbReference type="InterPro" id="IPR037207">
    <property type="entry name" value="Nuop51_4Fe4S-bd_sf"/>
</dbReference>
<dbReference type="GO" id="GO:0016491">
    <property type="term" value="F:oxidoreductase activity"/>
    <property type="evidence" value="ECO:0007669"/>
    <property type="project" value="InterPro"/>
</dbReference>
<comment type="caution">
    <text evidence="2">The sequence shown here is derived from an EMBL/GenBank/DDBJ whole genome shotgun (WGS) entry which is preliminary data.</text>
</comment>
<dbReference type="AlphaFoldDB" id="A0A9D1NY50"/>
<dbReference type="SUPFAM" id="SSF140490">
    <property type="entry name" value="Nqo1C-terminal domain-like"/>
    <property type="match status" value="1"/>
</dbReference>
<evidence type="ECO:0000259" key="1">
    <source>
        <dbReference type="SMART" id="SM00928"/>
    </source>
</evidence>
<dbReference type="InterPro" id="IPR019575">
    <property type="entry name" value="Nuop51_4Fe4S-bd"/>
</dbReference>
<reference evidence="2" key="2">
    <citation type="journal article" date="2021" name="PeerJ">
        <title>Extensive microbial diversity within the chicken gut microbiome revealed by metagenomics and culture.</title>
        <authorList>
            <person name="Gilroy R."/>
            <person name="Ravi A."/>
            <person name="Getino M."/>
            <person name="Pursley I."/>
            <person name="Horton D.L."/>
            <person name="Alikhan N.F."/>
            <person name="Baker D."/>
            <person name="Gharbi K."/>
            <person name="Hall N."/>
            <person name="Watson M."/>
            <person name="Adriaenssens E.M."/>
            <person name="Foster-Nyarko E."/>
            <person name="Jarju S."/>
            <person name="Secka A."/>
            <person name="Antonio M."/>
            <person name="Oren A."/>
            <person name="Chaudhuri R.R."/>
            <person name="La Ragione R."/>
            <person name="Hildebrand F."/>
            <person name="Pallen M.J."/>
        </authorList>
    </citation>
    <scope>NUCLEOTIDE SEQUENCE</scope>
    <source>
        <strain evidence="2">ChiBcec6-7307</strain>
    </source>
</reference>
<sequence length="576" mass="61785">MAASFLKMCHAQTCGKCVPCRVGLGQLGKLLDQVLEGEATMETIDLIEKTARVIADTADCAIGFSAANMVLKGVTGFRDDYEEHVRYGKCLGSLEQPVPCVALCPAGVDIPGYIALVAEGRYQDAVRLIRKDNPFPTACALVCEHPCEARCRRNMIDTSVNIRGMKLAAVDNAGHVPAPQKAEPTGKRVAIIGGGPSGLSAAYYLQLMGHQTTVYEMHKQLGGMLYYGIPSYRLPRERLKEDIDTILSTGVEVHLESPVGDGEGCVSMTKLREQYDAIYISIGAHTDKKVGLEGEDARGVISAVEMLGELADGGTIDMKGKKVAVIGGGNVAMDVTRSAIRLGAEDVTVVYRRRQVDMTALAEEVRSAIAEGAQIRELHAPVRIETNENNEVTALIAQPKLIGKVGRDGRPAPADSSQPEVRIPCDIVVVAIGQGIETHYFEDAGIPIKHGVIAAENWSAVENAPGVFAGGDCVTGPATAIRAIAAGKVAAANIDNYLGYNHIISTDVEIPAPRIKDYPACGRINVKERDASERKKDFDAVECSLTQEEICQEAGRCLRCDHFGFGILKGGRETKW</sequence>
<dbReference type="InterPro" id="IPR009051">
    <property type="entry name" value="Helical_ferredxn"/>
</dbReference>
<dbReference type="PANTHER" id="PTHR42783:SF3">
    <property type="entry name" value="GLUTAMATE SYNTHASE [NADPH] SMALL CHAIN-RELATED"/>
    <property type="match status" value="1"/>
</dbReference>
<reference evidence="2" key="1">
    <citation type="submission" date="2020-10" db="EMBL/GenBank/DDBJ databases">
        <authorList>
            <person name="Gilroy R."/>
        </authorList>
    </citation>
    <scope>NUCLEOTIDE SEQUENCE</scope>
    <source>
        <strain evidence="2">ChiBcec6-7307</strain>
    </source>
</reference>
<organism evidence="2 3">
    <name type="scientific">Candidatus Merdiplasma excrementigallinarum</name>
    <dbReference type="NCBI Taxonomy" id="2840864"/>
    <lineage>
        <taxon>Bacteria</taxon>
        <taxon>Bacillati</taxon>
        <taxon>Bacillota</taxon>
        <taxon>Clostridia</taxon>
        <taxon>Lachnospirales</taxon>
        <taxon>Lachnospiraceae</taxon>
        <taxon>Lachnospiraceae incertae sedis</taxon>
        <taxon>Candidatus Merdiplasma</taxon>
    </lineage>
</organism>
<dbReference type="Gene3D" id="3.50.50.60">
    <property type="entry name" value="FAD/NAD(P)-binding domain"/>
    <property type="match status" value="2"/>
</dbReference>
<protein>
    <submittedName>
        <fullName evidence="2">FAD-dependent oxidoreductase</fullName>
    </submittedName>
</protein>
<dbReference type="Pfam" id="PF14691">
    <property type="entry name" value="Fer4_20"/>
    <property type="match status" value="1"/>
</dbReference>
<dbReference type="InterPro" id="IPR028261">
    <property type="entry name" value="DPD_II"/>
</dbReference>
<evidence type="ECO:0000313" key="2">
    <source>
        <dbReference type="EMBL" id="HIV22966.1"/>
    </source>
</evidence>
<dbReference type="InterPro" id="IPR023753">
    <property type="entry name" value="FAD/NAD-binding_dom"/>
</dbReference>
<dbReference type="SMART" id="SM00928">
    <property type="entry name" value="NADH_4Fe-4S"/>
    <property type="match status" value="1"/>
</dbReference>
<dbReference type="SUPFAM" id="SSF51971">
    <property type="entry name" value="Nucleotide-binding domain"/>
    <property type="match status" value="2"/>
</dbReference>
<accession>A0A9D1NY50</accession>
<dbReference type="InterPro" id="IPR036188">
    <property type="entry name" value="FAD/NAD-bd_sf"/>
</dbReference>
<dbReference type="Gene3D" id="1.10.1060.10">
    <property type="entry name" value="Alpha-helical ferredoxin"/>
    <property type="match status" value="1"/>
</dbReference>
<dbReference type="Pfam" id="PF10589">
    <property type="entry name" value="NADH_4Fe-4S"/>
    <property type="match status" value="1"/>
</dbReference>
<dbReference type="Pfam" id="PF07992">
    <property type="entry name" value="Pyr_redox_2"/>
    <property type="match status" value="1"/>
</dbReference>
<dbReference type="EMBL" id="DVOS01000036">
    <property type="protein sequence ID" value="HIV22966.1"/>
    <property type="molecule type" value="Genomic_DNA"/>
</dbReference>
<dbReference type="NCBIfam" id="NF009410">
    <property type="entry name" value="PRK12771.1"/>
    <property type="match status" value="1"/>
</dbReference>
<dbReference type="GO" id="GO:0051539">
    <property type="term" value="F:4 iron, 4 sulfur cluster binding"/>
    <property type="evidence" value="ECO:0007669"/>
    <property type="project" value="InterPro"/>
</dbReference>
<dbReference type="PANTHER" id="PTHR42783">
    <property type="entry name" value="GLUTAMATE SYNTHASE [NADPH] SMALL CHAIN"/>
    <property type="match status" value="1"/>
</dbReference>
<name>A0A9D1NY50_9FIRM</name>
<dbReference type="Proteomes" id="UP000886889">
    <property type="component" value="Unassembled WGS sequence"/>
</dbReference>
<gene>
    <name evidence="2" type="ORF">IAC80_03405</name>
</gene>
<dbReference type="SUPFAM" id="SSF46548">
    <property type="entry name" value="alpha-helical ferredoxin"/>
    <property type="match status" value="2"/>
</dbReference>